<dbReference type="Proteomes" id="UP000004935">
    <property type="component" value="Unassembled WGS sequence"/>
</dbReference>
<dbReference type="HOGENOM" id="CLU_3228765_0_0_9"/>
<protein>
    <submittedName>
        <fullName evidence="1">Uncharacterized protein</fullName>
    </submittedName>
</protein>
<dbReference type="STRING" id="411490.ANACAC_01391"/>
<reference evidence="1" key="2">
    <citation type="submission" date="2013-11" db="EMBL/GenBank/DDBJ databases">
        <title>Draft genome sequence of Anaerostipes caccae (DSM 14662).</title>
        <authorList>
            <person name="Sudarsanam P."/>
            <person name="Ley R."/>
            <person name="Guruge J."/>
            <person name="Turnbaugh P.J."/>
            <person name="Mahowald M."/>
            <person name="Liep D."/>
            <person name="Gordon J."/>
        </authorList>
    </citation>
    <scope>NUCLEOTIDE SEQUENCE</scope>
    <source>
        <strain evidence="1">DSM 14662</strain>
    </source>
</reference>
<evidence type="ECO:0000313" key="2">
    <source>
        <dbReference type="Proteomes" id="UP000004935"/>
    </source>
</evidence>
<evidence type="ECO:0000313" key="1">
    <source>
        <dbReference type="EMBL" id="EDR97769.1"/>
    </source>
</evidence>
<dbReference type="AlphaFoldDB" id="B0MCU9"/>
<organism evidence="1 2">
    <name type="scientific">Anaerostipes caccae (strain DSM 14662 / CCUG 47493 / JCM 13470 / NCIMB 13811 / L1-92)</name>
    <dbReference type="NCBI Taxonomy" id="411490"/>
    <lineage>
        <taxon>Bacteria</taxon>
        <taxon>Bacillati</taxon>
        <taxon>Bacillota</taxon>
        <taxon>Clostridia</taxon>
        <taxon>Lachnospirales</taxon>
        <taxon>Lachnospiraceae</taxon>
        <taxon>Anaerostipes</taxon>
    </lineage>
</organism>
<comment type="caution">
    <text evidence="1">The sequence shown here is derived from an EMBL/GenBank/DDBJ whole genome shotgun (WGS) entry which is preliminary data.</text>
</comment>
<proteinExistence type="predicted"/>
<sequence>MFEYFLLWKIRQALVFFALASIRLIKTAEIFNQKFLLFPNLKE</sequence>
<reference evidence="1" key="1">
    <citation type="submission" date="2007-11" db="EMBL/GenBank/DDBJ databases">
        <authorList>
            <person name="Fulton L."/>
            <person name="Clifton S."/>
            <person name="Fulton B."/>
            <person name="Xu J."/>
            <person name="Minx P."/>
            <person name="Pepin K.H."/>
            <person name="Johnson M."/>
            <person name="Thiruvilangam P."/>
            <person name="Bhonagiri V."/>
            <person name="Nash W.E."/>
            <person name="Mardis E.R."/>
            <person name="Wilson R.K."/>
        </authorList>
    </citation>
    <scope>NUCLEOTIDE SEQUENCE [LARGE SCALE GENOMIC DNA]</scope>
    <source>
        <strain evidence="1">DSM 14662</strain>
    </source>
</reference>
<name>B0MCU9_ANACD</name>
<accession>B0MCU9</accession>
<gene>
    <name evidence="1" type="ORF">ANACAC_01391</name>
</gene>
<keyword evidence="2" id="KW-1185">Reference proteome</keyword>
<dbReference type="EMBL" id="ABAX03000012">
    <property type="protein sequence ID" value="EDR97769.1"/>
    <property type="molecule type" value="Genomic_DNA"/>
</dbReference>